<feature type="compositionally biased region" description="Polar residues" evidence="9">
    <location>
        <begin position="557"/>
        <end position="566"/>
    </location>
</feature>
<accession>A0A3P6GVP8</accession>
<feature type="region of interest" description="Disordered" evidence="9">
    <location>
        <begin position="483"/>
        <end position="598"/>
    </location>
</feature>
<proteinExistence type="predicted"/>
<feature type="compositionally biased region" description="Basic and acidic residues" evidence="9">
    <location>
        <begin position="507"/>
        <end position="521"/>
    </location>
</feature>
<evidence type="ECO:0000256" key="7">
    <source>
        <dbReference type="ARBA" id="ARBA00047899"/>
    </source>
</evidence>
<dbReference type="EC" id="2.7.11.1" evidence="1"/>
<dbReference type="GO" id="GO:0005524">
    <property type="term" value="F:ATP binding"/>
    <property type="evidence" value="ECO:0007669"/>
    <property type="project" value="UniProtKB-KW"/>
</dbReference>
<dbReference type="STRING" id="53468.A0A3P6GVP8"/>
<dbReference type="PANTHER" id="PTHR22983">
    <property type="entry name" value="PROTEIN KINASE RELATED"/>
    <property type="match status" value="1"/>
</dbReference>
<comment type="catalytic activity">
    <reaction evidence="8">
        <text>L-seryl-[protein] + ATP = O-phospho-L-seryl-[protein] + ADP + H(+)</text>
        <dbReference type="Rhea" id="RHEA:17989"/>
        <dbReference type="Rhea" id="RHEA-COMP:9863"/>
        <dbReference type="Rhea" id="RHEA-COMP:11604"/>
        <dbReference type="ChEBI" id="CHEBI:15378"/>
        <dbReference type="ChEBI" id="CHEBI:29999"/>
        <dbReference type="ChEBI" id="CHEBI:30616"/>
        <dbReference type="ChEBI" id="CHEBI:83421"/>
        <dbReference type="ChEBI" id="CHEBI:456216"/>
        <dbReference type="EC" id="2.7.11.1"/>
    </reaction>
</comment>
<keyword evidence="11" id="KW-1185">Reference proteome</keyword>
<keyword evidence="4" id="KW-0547">Nucleotide-binding</keyword>
<keyword evidence="5" id="KW-0418">Kinase</keyword>
<evidence type="ECO:0000256" key="8">
    <source>
        <dbReference type="ARBA" id="ARBA00048679"/>
    </source>
</evidence>
<evidence type="ECO:0000256" key="9">
    <source>
        <dbReference type="SAM" id="MobiDB-lite"/>
    </source>
</evidence>
<reference evidence="10 11" key="1">
    <citation type="submission" date="2018-10" db="EMBL/GenBank/DDBJ databases">
        <authorList>
            <consortium name="Pathogen Informatics"/>
        </authorList>
    </citation>
    <scope>NUCLEOTIDE SEQUENCE [LARGE SCALE GENOMIC DNA]</scope>
</reference>
<feature type="compositionally biased region" description="Basic residues" evidence="9">
    <location>
        <begin position="147"/>
        <end position="168"/>
    </location>
</feature>
<feature type="compositionally biased region" description="Basic and acidic residues" evidence="9">
    <location>
        <begin position="577"/>
        <end position="598"/>
    </location>
</feature>
<keyword evidence="6" id="KW-0067">ATP-binding</keyword>
<evidence type="ECO:0000256" key="1">
    <source>
        <dbReference type="ARBA" id="ARBA00012513"/>
    </source>
</evidence>
<feature type="compositionally biased region" description="Polar residues" evidence="9">
    <location>
        <begin position="66"/>
        <end position="81"/>
    </location>
</feature>
<evidence type="ECO:0000313" key="11">
    <source>
        <dbReference type="Proteomes" id="UP000267029"/>
    </source>
</evidence>
<keyword evidence="2" id="KW-0723">Serine/threonine-protein kinase</keyword>
<feature type="region of interest" description="Disordered" evidence="9">
    <location>
        <begin position="20"/>
        <end position="307"/>
    </location>
</feature>
<dbReference type="OrthoDB" id="6280488at2759"/>
<feature type="compositionally biased region" description="Pro residues" evidence="9">
    <location>
        <begin position="496"/>
        <end position="505"/>
    </location>
</feature>
<name>A0A3P6GVP8_MESCO</name>
<sequence>MSLLLLEDILVPLMDARTSGSVSAENLPVSVPNVAKGCSSRGSPSDANSYDSRTTKDSALSFPIKRSSTTLQDPPSVFEKSQVSERSGKNGPTKYDLTSAKRSRTGSSTSRNEDAGQTCKPDNESKSGDDEDRIGEDNERSSSKEPHRFHKRKRKDKDRKKSTKKRSEKKTEEDKKNRKRKHKKTPKSETLVAAYSSDNEDSCPPKRSSPATLPRAHAASSPTVHSERTKPPTSTRSPPLSALASVTKVTKTTAKSTWDSSDSDFEGTLTHPSTAPAAAPSPVSPRENATANAEEVHGVPRRRSHSPLHPFLRAHRDAEVTPPAHILPVNEGLILAQLPAVEAVGAHRDLILVGVEGGAVVTGDMAAADIVILPLVHLILEVRILVLLVEDGVVGVEDGIHEVVTLIGGGRHIAPILRAVAMDVTPRLTDPSHLIRGIHRELLHQVGALPADVLRVCRLSRPLGNKNNLIRGHKPSEAIAAAASAAVRKITGRTEPSPPSTPPTLPKIEESHTDEPNKKAEADEEDSSNYIGPQVPPDMAKKLGLKVSSSPPPKLTSGVSTSTNNWKAHVGAKRKSEKVVNESVKKQEDSKSEFMTPPEKDEQYKALQEQAKEHVRQQLQQAHFQASQQQQQLAAAAAVASAAAVQPSVTAPTTMFHAASGQLSLVDQLRQRQQLYFMAGATTQAMVLEGLIRQHQQAEAATILQQHQQQQALQILALQHQQQQTALLAVQQQQAQQHQVQSAQQAALLLAAQQHQAAAVPQADSANAAAMAVAQQQQQAVLQSILHQRQQAFAAAQQQQIQLILQMKAQQQAAAYAAVAAAAAANSTPPAATSAASIVATTSAANKTTSAGNDVGPESATSQSPTVLAAMAAAQRNQVLQQEQLQKQISAAAMVSANATGVALTQQQQQRQQLLALQAAAVAAQQQQQPVAAPQSATSPTNLTAVQQQMAAAALFQQQQVQNQHQQQQQAAALFLAAQQSRVLRPP</sequence>
<evidence type="ECO:0000256" key="6">
    <source>
        <dbReference type="ARBA" id="ARBA00022840"/>
    </source>
</evidence>
<feature type="compositionally biased region" description="Basic and acidic residues" evidence="9">
    <location>
        <begin position="135"/>
        <end position="146"/>
    </location>
</feature>
<evidence type="ECO:0000256" key="2">
    <source>
        <dbReference type="ARBA" id="ARBA00022527"/>
    </source>
</evidence>
<feature type="compositionally biased region" description="Low complexity" evidence="9">
    <location>
        <begin position="231"/>
        <end position="257"/>
    </location>
</feature>
<dbReference type="AlphaFoldDB" id="A0A3P6GVP8"/>
<comment type="catalytic activity">
    <reaction evidence="7">
        <text>L-threonyl-[protein] + ATP = O-phospho-L-threonyl-[protein] + ADP + H(+)</text>
        <dbReference type="Rhea" id="RHEA:46608"/>
        <dbReference type="Rhea" id="RHEA-COMP:11060"/>
        <dbReference type="Rhea" id="RHEA-COMP:11605"/>
        <dbReference type="ChEBI" id="CHEBI:15378"/>
        <dbReference type="ChEBI" id="CHEBI:30013"/>
        <dbReference type="ChEBI" id="CHEBI:30616"/>
        <dbReference type="ChEBI" id="CHEBI:61977"/>
        <dbReference type="ChEBI" id="CHEBI:456216"/>
        <dbReference type="EC" id="2.7.11.1"/>
    </reaction>
</comment>
<organism evidence="10 11">
    <name type="scientific">Mesocestoides corti</name>
    <name type="common">Flatworm</name>
    <dbReference type="NCBI Taxonomy" id="53468"/>
    <lineage>
        <taxon>Eukaryota</taxon>
        <taxon>Metazoa</taxon>
        <taxon>Spiralia</taxon>
        <taxon>Lophotrochozoa</taxon>
        <taxon>Platyhelminthes</taxon>
        <taxon>Cestoda</taxon>
        <taxon>Eucestoda</taxon>
        <taxon>Cyclophyllidea</taxon>
        <taxon>Mesocestoididae</taxon>
        <taxon>Mesocestoides</taxon>
    </lineage>
</organism>
<evidence type="ECO:0000256" key="3">
    <source>
        <dbReference type="ARBA" id="ARBA00022679"/>
    </source>
</evidence>
<keyword evidence="3" id="KW-0808">Transferase</keyword>
<gene>
    <name evidence="10" type="ORF">MCOS_LOCUS9694</name>
</gene>
<dbReference type="EMBL" id="UXSR01005805">
    <property type="protein sequence ID" value="VDD83691.1"/>
    <property type="molecule type" value="Genomic_DNA"/>
</dbReference>
<feature type="compositionally biased region" description="Low complexity" evidence="9">
    <location>
        <begin position="272"/>
        <end position="285"/>
    </location>
</feature>
<evidence type="ECO:0000313" key="10">
    <source>
        <dbReference type="EMBL" id="VDD83691.1"/>
    </source>
</evidence>
<protein>
    <recommendedName>
        <fullName evidence="1">non-specific serine/threonine protein kinase</fullName>
        <ecNumber evidence="1">2.7.11.1</ecNumber>
    </recommendedName>
</protein>
<dbReference type="Proteomes" id="UP000267029">
    <property type="component" value="Unassembled WGS sequence"/>
</dbReference>
<dbReference type="PANTHER" id="PTHR22983:SF6">
    <property type="entry name" value="SERINE_THREONINE-PROTEIN KINASE 36"/>
    <property type="match status" value="1"/>
</dbReference>
<feature type="compositionally biased region" description="Polar residues" evidence="9">
    <location>
        <begin position="40"/>
        <end position="52"/>
    </location>
</feature>
<dbReference type="GO" id="GO:0004674">
    <property type="term" value="F:protein serine/threonine kinase activity"/>
    <property type="evidence" value="ECO:0007669"/>
    <property type="project" value="UniProtKB-KW"/>
</dbReference>
<dbReference type="GO" id="GO:0005737">
    <property type="term" value="C:cytoplasm"/>
    <property type="evidence" value="ECO:0007669"/>
    <property type="project" value="UniProtKB-ARBA"/>
</dbReference>
<evidence type="ECO:0000256" key="5">
    <source>
        <dbReference type="ARBA" id="ARBA00022777"/>
    </source>
</evidence>
<evidence type="ECO:0000256" key="4">
    <source>
        <dbReference type="ARBA" id="ARBA00022741"/>
    </source>
</evidence>